<protein>
    <recommendedName>
        <fullName evidence="1">Transglutaminase-like domain-containing protein</fullName>
    </recommendedName>
</protein>
<feature type="domain" description="Transglutaminase-like" evidence="1">
    <location>
        <begin position="73"/>
        <end position="145"/>
    </location>
</feature>
<dbReference type="PANTHER" id="PTHR33490">
    <property type="entry name" value="BLR5614 PROTEIN-RELATED"/>
    <property type="match status" value="1"/>
</dbReference>
<accession>Q0VT68</accession>
<dbReference type="Proteomes" id="UP000008871">
    <property type="component" value="Chromosome"/>
</dbReference>
<proteinExistence type="predicted"/>
<dbReference type="Pfam" id="PF01841">
    <property type="entry name" value="Transglut_core"/>
    <property type="match status" value="1"/>
</dbReference>
<organism evidence="2 3">
    <name type="scientific">Alcanivorax borkumensis (strain ATCC 700651 / DSM 11573 / NCIMB 13689 / SK2)</name>
    <dbReference type="NCBI Taxonomy" id="393595"/>
    <lineage>
        <taxon>Bacteria</taxon>
        <taxon>Pseudomonadati</taxon>
        <taxon>Pseudomonadota</taxon>
        <taxon>Gammaproteobacteria</taxon>
        <taxon>Oceanospirillales</taxon>
        <taxon>Alcanivoracaceae</taxon>
        <taxon>Alcanivorax</taxon>
    </lineage>
</organism>
<reference evidence="2 3" key="1">
    <citation type="journal article" date="2006" name="Nat. Biotechnol.">
        <title>Genome sequence of the ubiquitous hydrocarbon-degrading marine bacterium Alcanivorax borkumensis.</title>
        <authorList>
            <person name="Schneiker S."/>
            <person name="Martins dos Santos V.A.P."/>
            <person name="Bartels D."/>
            <person name="Bekel T."/>
            <person name="Brecht M."/>
            <person name="Buhrmester J."/>
            <person name="Chernikova T.N."/>
            <person name="Denaro R."/>
            <person name="Ferrer M."/>
            <person name="Gertler C."/>
            <person name="Goesmann A."/>
            <person name="Golyshina O.V."/>
            <person name="Kaminski F."/>
            <person name="Khachane A.N."/>
            <person name="Lang S."/>
            <person name="Linke B."/>
            <person name="McHardy A.C."/>
            <person name="Meyer F."/>
            <person name="Nechitaylo T."/>
            <person name="Puehler A."/>
            <person name="Regenhardt D."/>
            <person name="Rupp O."/>
            <person name="Sabirova J.S."/>
            <person name="Selbitschka W."/>
            <person name="Yakimov M.M."/>
            <person name="Timmis K.N."/>
            <person name="Vorhoelter F.-J."/>
            <person name="Weidner S."/>
            <person name="Kaiser O."/>
            <person name="Golyshin P.N."/>
        </authorList>
    </citation>
    <scope>NUCLEOTIDE SEQUENCE [LARGE SCALE GENOMIC DNA]</scope>
    <source>
        <strain evidence="3">ATCC 700651 / DSM 11573 / NCIMB 13689 / SK2</strain>
    </source>
</reference>
<sequence length="230" mass="25482">MQVAAMDFEAALQPSEYIDSDSPSVISFAETVVGDETDPIKKAVKLYYAVRDDIRYDPYRICFSQEGLKASTTLANGYGYCVAKAVLLAAAGRAVGIPCRLGFADVKNHLSSEKLKEMMQTDVFAWHGYTELYIDTRWVKATPAFNQSLCDKTGVKPLEFDGIHDSVLHAFDQAGNRHMEYLKEHGVFDDLPFQQILADFKKYYPAFKGLFGSSAAVAVEGRFEDEASAG</sequence>
<name>Q0VT68_ALCBS</name>
<dbReference type="HOGENOM" id="CLU_087197_0_0_6"/>
<evidence type="ECO:0000313" key="3">
    <source>
        <dbReference type="Proteomes" id="UP000008871"/>
    </source>
</evidence>
<dbReference type="SMART" id="SM00460">
    <property type="entry name" value="TGc"/>
    <property type="match status" value="1"/>
</dbReference>
<evidence type="ECO:0000259" key="1">
    <source>
        <dbReference type="SMART" id="SM00460"/>
    </source>
</evidence>
<dbReference type="Gene3D" id="3.10.620.30">
    <property type="match status" value="1"/>
</dbReference>
<dbReference type="SUPFAM" id="SSF54001">
    <property type="entry name" value="Cysteine proteinases"/>
    <property type="match status" value="1"/>
</dbReference>
<dbReference type="AlphaFoldDB" id="Q0VT68"/>
<dbReference type="InterPro" id="IPR002931">
    <property type="entry name" value="Transglutaminase-like"/>
</dbReference>
<dbReference type="eggNOG" id="COG1305">
    <property type="taxonomic scope" value="Bacteria"/>
</dbReference>
<dbReference type="EMBL" id="AM286690">
    <property type="protein sequence ID" value="CAL15652.1"/>
    <property type="molecule type" value="Genomic_DNA"/>
</dbReference>
<dbReference type="PANTHER" id="PTHR33490:SF3">
    <property type="entry name" value="CONSERVED INTEGRAL MEMBRANE PROTEIN"/>
    <property type="match status" value="1"/>
</dbReference>
<dbReference type="InterPro" id="IPR038765">
    <property type="entry name" value="Papain-like_cys_pep_sf"/>
</dbReference>
<dbReference type="KEGG" id="abo:ABO_0204"/>
<evidence type="ECO:0000313" key="2">
    <source>
        <dbReference type="EMBL" id="CAL15652.1"/>
    </source>
</evidence>
<keyword evidence="3" id="KW-1185">Reference proteome</keyword>
<gene>
    <name evidence="2" type="ordered locus">ABO_0204</name>
</gene>